<keyword evidence="3" id="KW-0813">Transport</keyword>
<feature type="transmembrane region" description="Helical" evidence="12">
    <location>
        <begin position="119"/>
        <end position="139"/>
    </location>
</feature>
<evidence type="ECO:0000256" key="7">
    <source>
        <dbReference type="ARBA" id="ARBA00023002"/>
    </source>
</evidence>
<keyword evidence="11" id="KW-0676">Redox-active center</keyword>
<evidence type="ECO:0000256" key="8">
    <source>
        <dbReference type="ARBA" id="ARBA00023136"/>
    </source>
</evidence>
<evidence type="ECO:0000256" key="1">
    <source>
        <dbReference type="ARBA" id="ARBA00004141"/>
    </source>
</evidence>
<evidence type="ECO:0000256" key="12">
    <source>
        <dbReference type="SAM" id="Phobius"/>
    </source>
</evidence>
<keyword evidence="9" id="KW-1015">Disulfide bond</keyword>
<name>A0AAU7U9M3_9DEIO</name>
<accession>A0AAU7U9M3</accession>
<evidence type="ECO:0000256" key="9">
    <source>
        <dbReference type="ARBA" id="ARBA00023157"/>
    </source>
</evidence>
<keyword evidence="10" id="KW-0143">Chaperone</keyword>
<dbReference type="KEGG" id="dsc:ABOD76_16740"/>
<evidence type="ECO:0000256" key="5">
    <source>
        <dbReference type="ARBA" id="ARBA00022982"/>
    </source>
</evidence>
<evidence type="ECO:0000256" key="6">
    <source>
        <dbReference type="ARBA" id="ARBA00022989"/>
    </source>
</evidence>
<dbReference type="GO" id="GO:0015035">
    <property type="term" value="F:protein-disulfide reductase activity"/>
    <property type="evidence" value="ECO:0007669"/>
    <property type="project" value="InterPro"/>
</dbReference>
<dbReference type="PANTHER" id="PTHR43469:SF1">
    <property type="entry name" value="SPBETA PROPHAGE-DERIVED DISULFIDE BOND FORMATION PROTEIN B"/>
    <property type="match status" value="1"/>
</dbReference>
<feature type="transmembrane region" description="Helical" evidence="12">
    <location>
        <begin position="7"/>
        <end position="25"/>
    </location>
</feature>
<protein>
    <submittedName>
        <fullName evidence="13">Disulfide bond formation protein B</fullName>
    </submittedName>
</protein>
<reference evidence="13" key="1">
    <citation type="submission" date="2024-06" db="EMBL/GenBank/DDBJ databases">
        <title>Draft Genome Sequence of Deinococcus sonorensis Type Strain KR-87, a Biofilm Producing Representative of the Genus Deinococcus.</title>
        <authorList>
            <person name="Boren L.S."/>
            <person name="Grosso R.A."/>
            <person name="Hugenberg-Cox A.N."/>
            <person name="Hill J.T.E."/>
            <person name="Albert C.M."/>
            <person name="Tuohy J.M."/>
        </authorList>
    </citation>
    <scope>NUCLEOTIDE SEQUENCE</scope>
    <source>
        <strain evidence="13">KR-87</strain>
    </source>
</reference>
<keyword evidence="7" id="KW-0560">Oxidoreductase</keyword>
<dbReference type="PIRSF" id="PIRSF036659">
    <property type="entry name" value="BdbC"/>
    <property type="match status" value="1"/>
</dbReference>
<dbReference type="AlphaFoldDB" id="A0AAU7U9M3"/>
<evidence type="ECO:0000256" key="2">
    <source>
        <dbReference type="ARBA" id="ARBA00007602"/>
    </source>
</evidence>
<dbReference type="InterPro" id="IPR023380">
    <property type="entry name" value="DsbB-like_sf"/>
</dbReference>
<comment type="similarity">
    <text evidence="2">Belongs to the DsbB family. BdbC subfamily.</text>
</comment>
<dbReference type="EMBL" id="CP158299">
    <property type="protein sequence ID" value="XBV85072.1"/>
    <property type="molecule type" value="Genomic_DNA"/>
</dbReference>
<feature type="transmembrane region" description="Helical" evidence="12">
    <location>
        <begin position="37"/>
        <end position="56"/>
    </location>
</feature>
<evidence type="ECO:0000256" key="11">
    <source>
        <dbReference type="ARBA" id="ARBA00023284"/>
    </source>
</evidence>
<keyword evidence="8 12" id="KW-0472">Membrane</keyword>
<evidence type="ECO:0000256" key="3">
    <source>
        <dbReference type="ARBA" id="ARBA00022448"/>
    </source>
</evidence>
<evidence type="ECO:0000313" key="13">
    <source>
        <dbReference type="EMBL" id="XBV85072.1"/>
    </source>
</evidence>
<dbReference type="InterPro" id="IPR012187">
    <property type="entry name" value="Disulphide_bond_form_BdbC"/>
</dbReference>
<feature type="transmembrane region" description="Helical" evidence="12">
    <location>
        <begin position="63"/>
        <end position="81"/>
    </location>
</feature>
<dbReference type="RefSeq" id="WP_350243109.1">
    <property type="nucleotide sequence ID" value="NZ_CP158299.1"/>
</dbReference>
<keyword evidence="6 12" id="KW-1133">Transmembrane helix</keyword>
<dbReference type="SUPFAM" id="SSF158442">
    <property type="entry name" value="DsbB-like"/>
    <property type="match status" value="1"/>
</dbReference>
<organism evidence="13">
    <name type="scientific">Deinococcus sonorensis KR-87</name>
    <dbReference type="NCBI Taxonomy" id="694439"/>
    <lineage>
        <taxon>Bacteria</taxon>
        <taxon>Thermotogati</taxon>
        <taxon>Deinococcota</taxon>
        <taxon>Deinococci</taxon>
        <taxon>Deinococcales</taxon>
        <taxon>Deinococcaceae</taxon>
        <taxon>Deinococcus</taxon>
    </lineage>
</organism>
<evidence type="ECO:0000256" key="4">
    <source>
        <dbReference type="ARBA" id="ARBA00022692"/>
    </source>
</evidence>
<dbReference type="PANTHER" id="PTHR43469">
    <property type="entry name" value="DISULFIDE FORMATION PROTEIN-RELATED"/>
    <property type="match status" value="1"/>
</dbReference>
<keyword evidence="5" id="KW-0249">Electron transport</keyword>
<dbReference type="GO" id="GO:0006457">
    <property type="term" value="P:protein folding"/>
    <property type="evidence" value="ECO:0007669"/>
    <property type="project" value="InterPro"/>
</dbReference>
<comment type="subcellular location">
    <subcellularLocation>
        <location evidence="1">Membrane</location>
        <topology evidence="1">Multi-pass membrane protein</topology>
    </subcellularLocation>
</comment>
<dbReference type="Gene3D" id="1.20.1550.10">
    <property type="entry name" value="DsbB-like"/>
    <property type="match status" value="1"/>
</dbReference>
<evidence type="ECO:0000256" key="10">
    <source>
        <dbReference type="ARBA" id="ARBA00023186"/>
    </source>
</evidence>
<dbReference type="Pfam" id="PF02600">
    <property type="entry name" value="DsbB"/>
    <property type="match status" value="1"/>
</dbReference>
<dbReference type="GO" id="GO:0016020">
    <property type="term" value="C:membrane"/>
    <property type="evidence" value="ECO:0007669"/>
    <property type="project" value="UniProtKB-SubCell"/>
</dbReference>
<dbReference type="InterPro" id="IPR003752">
    <property type="entry name" value="DiS_bond_form_DsbB/BdbC"/>
</dbReference>
<sequence length="146" mass="15938">MNRDNRLYLAWVVSMVATIASLYFSEVRHFVPCVLCWFQRICMYPLVLVLGAAALRSDLGGRVYALPLALAGWVIALIQNLEAWGVIQTLKVCGVGQTTVGCDAKWPIFGDTLTSLSDVITIPVLSLTAFTVIIALLAWGRGRALP</sequence>
<proteinExistence type="inferred from homology"/>
<keyword evidence="4 12" id="KW-0812">Transmembrane</keyword>
<gene>
    <name evidence="13" type="ORF">ABOD76_16740</name>
</gene>